<accession>A0AAX6GWL3</accession>
<name>A0AAX6GWL3_IRIPA</name>
<proteinExistence type="predicted"/>
<dbReference type="EMBL" id="JANAVB010015400">
    <property type="protein sequence ID" value="KAJ6833120.1"/>
    <property type="molecule type" value="Genomic_DNA"/>
</dbReference>
<protein>
    <submittedName>
        <fullName evidence="1">Uncharacterized protein</fullName>
    </submittedName>
</protein>
<dbReference type="EMBL" id="JANAVB010015400">
    <property type="protein sequence ID" value="KAJ6833119.1"/>
    <property type="molecule type" value="Genomic_DNA"/>
</dbReference>
<sequence>MFFTQPATYSNDSEADCPTYYGDGLDGVDLDLGLIVKPLDFAHPE</sequence>
<comment type="caution">
    <text evidence="1">The sequence shown here is derived from an EMBL/GenBank/DDBJ whole genome shotgun (WGS) entry which is preliminary data.</text>
</comment>
<organism evidence="1 3">
    <name type="scientific">Iris pallida</name>
    <name type="common">Sweet iris</name>
    <dbReference type="NCBI Taxonomy" id="29817"/>
    <lineage>
        <taxon>Eukaryota</taxon>
        <taxon>Viridiplantae</taxon>
        <taxon>Streptophyta</taxon>
        <taxon>Embryophyta</taxon>
        <taxon>Tracheophyta</taxon>
        <taxon>Spermatophyta</taxon>
        <taxon>Magnoliopsida</taxon>
        <taxon>Liliopsida</taxon>
        <taxon>Asparagales</taxon>
        <taxon>Iridaceae</taxon>
        <taxon>Iridoideae</taxon>
        <taxon>Irideae</taxon>
        <taxon>Iris</taxon>
    </lineage>
</organism>
<gene>
    <name evidence="1" type="ORF">M6B38_340875</name>
    <name evidence="2" type="ORF">M6B38_340880</name>
</gene>
<keyword evidence="3" id="KW-1185">Reference proteome</keyword>
<evidence type="ECO:0000313" key="1">
    <source>
        <dbReference type="EMBL" id="KAJ6833119.1"/>
    </source>
</evidence>
<evidence type="ECO:0000313" key="2">
    <source>
        <dbReference type="EMBL" id="KAJ6833120.1"/>
    </source>
</evidence>
<evidence type="ECO:0000313" key="3">
    <source>
        <dbReference type="Proteomes" id="UP001140949"/>
    </source>
</evidence>
<dbReference type="AlphaFoldDB" id="A0AAX6GWL3"/>
<reference evidence="1" key="1">
    <citation type="journal article" date="2023" name="GigaByte">
        <title>Genome assembly of the bearded iris, Iris pallida Lam.</title>
        <authorList>
            <person name="Bruccoleri R.E."/>
            <person name="Oakeley E.J."/>
            <person name="Faust A.M.E."/>
            <person name="Altorfer M."/>
            <person name="Dessus-Babus S."/>
            <person name="Burckhardt D."/>
            <person name="Oertli M."/>
            <person name="Naumann U."/>
            <person name="Petersen F."/>
            <person name="Wong J."/>
        </authorList>
    </citation>
    <scope>NUCLEOTIDE SEQUENCE</scope>
    <source>
        <strain evidence="1">GSM-AAB239-AS_SAM_17_03QT</strain>
    </source>
</reference>
<reference evidence="1" key="2">
    <citation type="submission" date="2023-04" db="EMBL/GenBank/DDBJ databases">
        <authorList>
            <person name="Bruccoleri R.E."/>
            <person name="Oakeley E.J."/>
            <person name="Faust A.-M."/>
            <person name="Dessus-Babus S."/>
            <person name="Altorfer M."/>
            <person name="Burckhardt D."/>
            <person name="Oertli M."/>
            <person name="Naumann U."/>
            <person name="Petersen F."/>
            <person name="Wong J."/>
        </authorList>
    </citation>
    <scope>NUCLEOTIDE SEQUENCE</scope>
    <source>
        <strain evidence="1">GSM-AAB239-AS_SAM_17_03QT</strain>
        <tissue evidence="1">Leaf</tissue>
    </source>
</reference>
<dbReference type="Proteomes" id="UP001140949">
    <property type="component" value="Unassembled WGS sequence"/>
</dbReference>